<evidence type="ECO:0000313" key="1">
    <source>
        <dbReference type="EMBL" id="PJE97228.1"/>
    </source>
</evidence>
<keyword evidence="2" id="KW-1185">Reference proteome</keyword>
<comment type="caution">
    <text evidence="1">The sequence shown here is derived from an EMBL/GenBank/DDBJ whole genome shotgun (WGS) entry which is preliminary data.</text>
</comment>
<protein>
    <recommendedName>
        <fullName evidence="3">RNA polymerase sigma-70 region 4 domain-containing protein</fullName>
    </recommendedName>
</protein>
<dbReference type="InterPro" id="IPR013324">
    <property type="entry name" value="RNA_pol_sigma_r3/r4-like"/>
</dbReference>
<evidence type="ECO:0008006" key="3">
    <source>
        <dbReference type="Google" id="ProtNLM"/>
    </source>
</evidence>
<reference evidence="1 2" key="1">
    <citation type="submission" date="2017-11" db="EMBL/GenBank/DDBJ databases">
        <title>Streptomyces carmine sp. nov., a novel actinomycete isolated from Sophora alopecuroides in Xinjiang, China.</title>
        <authorList>
            <person name="Wang Y."/>
            <person name="Luo X."/>
            <person name="Wan C."/>
            <person name="Zhang L."/>
        </authorList>
    </citation>
    <scope>NUCLEOTIDE SEQUENCE [LARGE SCALE GENOMIC DNA]</scope>
    <source>
        <strain evidence="1 2">TRM SA0054</strain>
    </source>
</reference>
<dbReference type="AlphaFoldDB" id="A0A2M8LZ18"/>
<dbReference type="EMBL" id="PGGW01000046">
    <property type="protein sequence ID" value="PJE97228.1"/>
    <property type="molecule type" value="Genomic_DNA"/>
</dbReference>
<accession>A0A2M8LZ18</accession>
<proteinExistence type="predicted"/>
<dbReference type="SUPFAM" id="SSF88659">
    <property type="entry name" value="Sigma3 and sigma4 domains of RNA polymerase sigma factors"/>
    <property type="match status" value="1"/>
</dbReference>
<gene>
    <name evidence="1" type="ORF">CUT44_13750</name>
</gene>
<name>A0A2M8LZ18_9ACTN</name>
<organism evidence="1 2">
    <name type="scientific">Streptomyces carminius</name>
    <dbReference type="NCBI Taxonomy" id="2665496"/>
    <lineage>
        <taxon>Bacteria</taxon>
        <taxon>Bacillati</taxon>
        <taxon>Actinomycetota</taxon>
        <taxon>Actinomycetes</taxon>
        <taxon>Kitasatosporales</taxon>
        <taxon>Streptomycetaceae</taxon>
        <taxon>Streptomyces</taxon>
    </lineage>
</organism>
<dbReference type="Proteomes" id="UP000230407">
    <property type="component" value="Unassembled WGS sequence"/>
</dbReference>
<sequence>MPAAYAAFCAPRRDVYTRYVAVRLGCRQLGEELAQAALGDLAMVWSEALQSASPAALAWNLLRSRIAARSSCSRGKGLHRVLPADQADALTLRYRVGVPLGQAADLLGISDREMAALVRTALRGLTDPACIS</sequence>
<evidence type="ECO:0000313" key="2">
    <source>
        <dbReference type="Proteomes" id="UP000230407"/>
    </source>
</evidence>